<evidence type="ECO:0000259" key="3">
    <source>
        <dbReference type="SMART" id="SM00387"/>
    </source>
</evidence>
<evidence type="ECO:0000313" key="5">
    <source>
        <dbReference type="Proteomes" id="UP000003688"/>
    </source>
</evidence>
<keyword evidence="1" id="KW-0597">Phosphoprotein</keyword>
<dbReference type="OrthoDB" id="197560at2"/>
<dbReference type="SMART" id="SM00387">
    <property type="entry name" value="HATPase_c"/>
    <property type="match status" value="1"/>
</dbReference>
<dbReference type="Pfam" id="PF07494">
    <property type="entry name" value="Reg_prop"/>
    <property type="match status" value="5"/>
</dbReference>
<feature type="domain" description="Histidine kinase/HSP90-like ATPase" evidence="3">
    <location>
        <begin position="955"/>
        <end position="1048"/>
    </location>
</feature>
<dbReference type="Pfam" id="PF07730">
    <property type="entry name" value="HisKA_3"/>
    <property type="match status" value="1"/>
</dbReference>
<dbReference type="Pfam" id="PF02518">
    <property type="entry name" value="HATPase_c"/>
    <property type="match status" value="1"/>
</dbReference>
<evidence type="ECO:0000313" key="4">
    <source>
        <dbReference type="EMBL" id="EEF63377.1"/>
    </source>
</evidence>
<dbReference type="PANTHER" id="PTHR43547">
    <property type="entry name" value="TWO-COMPONENT HISTIDINE KINASE"/>
    <property type="match status" value="1"/>
</dbReference>
<dbReference type="SUPFAM" id="SSF63829">
    <property type="entry name" value="Calcium-dependent phosphotriesterase"/>
    <property type="match status" value="2"/>
</dbReference>
<dbReference type="RefSeq" id="WP_007412684.1">
    <property type="nucleotide sequence ID" value="NZ_ABOX02000001.1"/>
</dbReference>
<dbReference type="PANTHER" id="PTHR43547:SF2">
    <property type="entry name" value="HYBRID SIGNAL TRANSDUCTION HISTIDINE KINASE C"/>
    <property type="match status" value="1"/>
</dbReference>
<comment type="caution">
    <text evidence="4">The sequence shown here is derived from an EMBL/GenBank/DDBJ whole genome shotgun (WGS) entry which is preliminary data.</text>
</comment>
<gene>
    <name evidence="4" type="ORF">Cflav_PD6012</name>
</gene>
<dbReference type="STRING" id="320771.Cflav_PD6012"/>
<feature type="transmembrane region" description="Helical" evidence="2">
    <location>
        <begin position="808"/>
        <end position="828"/>
    </location>
</feature>
<dbReference type="AlphaFoldDB" id="B9XA36"/>
<keyword evidence="5" id="KW-1185">Reference proteome</keyword>
<keyword evidence="4" id="KW-0808">Transferase</keyword>
<proteinExistence type="predicted"/>
<dbReference type="GO" id="GO:0016020">
    <property type="term" value="C:membrane"/>
    <property type="evidence" value="ECO:0007669"/>
    <property type="project" value="InterPro"/>
</dbReference>
<sequence length="1050" mass="115324">MLRNHLGCFLASDPGEGLKESLRERRLQIFQLGMNFIRGGLVFALAVGCALVPACQVRAATGDPLRSEGLIVRSWGGETGLPQNTINSIVQTRDGYLWLGTREGLARFDGVRFTVFGLREGLQSIDVQRLYEDRQGTLWIGTGGGGLSRYVAGRIETLAVPSGLATSDIISALAEDGAGRLWVGTRSGLIQWDRDQFIRDEALAGLSRTAINALMPDRHGGMWIATARQGLFELRNGQLTESRGPPGDEKILAYCLLEDQAGNIWASIGNGKVLCRRSGQWTRYDESHGLPFAYVTSLAEEADGTIWAGSLDNGLYRFEAGRFFAVRKENGLSANDIRSLRPDREGNLWVGTRTAGLNRLSHRKLVSYGAAEGLTNDFTRSVAETADGTLWVCTYGSGLNLGGPGGFKPSPEERQHAFVDSVLATQDGNLWFGAGRGLFHLQDGKLVNSYTNESWVHSGMVTALCDDRQGGLWIGTSESRLVHFQNGEFVEFPHRVARGPVIALAQQADGFLWVGSEAGGLKRVRLGDDSVISITNGLLSQAIRTLHLESDNTLWIGTAGGGLSRFRDGRIASFTTRQGLWSDTISQIVEADNGDFWLGCSHGIFRLAKSELDVLGSRKTTFVHPKVFGVDDGMPAEECSSGFCPAGLKTKAGLICFSTVKGLVFVDPKKQETDKPPPNVLLEELLVNGQRRTVESRTMGRFDNQVDSASTNSQLRGHISIPPGGREVELHYTAISFAAPANVRFRYQLKGLDRDWVESGGRRAANYHHIPAGSYMFRVTACNADGVWSEPSAGLAITVEPYLWETTWFQVLAGLATLGWLAGVVRLMERRRYRRRLALLEMQHAIERERLRISQDMHDDVGSILTQVSQLSDLGQSETGGKLAANVQFERIGSQARAAVQALDEIVWATNPKNDNLPQFAEYVCRFADEFLENSGMRCWQEVPTDLPNLPLRADLRHNVFMAVKEAFNNIVKHSGATEVWLRLGLEDTTVHLGIEDNGRGFLPDQTALRGNGLGNMKMRLEECGGRMELISAPAKRTGIRFIFPLPKAD</sequence>
<dbReference type="InterPro" id="IPR013783">
    <property type="entry name" value="Ig-like_fold"/>
</dbReference>
<keyword evidence="2" id="KW-1133">Transmembrane helix</keyword>
<dbReference type="SUPFAM" id="SSF55874">
    <property type="entry name" value="ATPase domain of HSP90 chaperone/DNA topoisomerase II/histidine kinase"/>
    <property type="match status" value="1"/>
</dbReference>
<dbReference type="InterPro" id="IPR011712">
    <property type="entry name" value="Sig_transdc_His_kin_sub3_dim/P"/>
</dbReference>
<dbReference type="Gene3D" id="2.130.10.10">
    <property type="entry name" value="YVTN repeat-like/Quinoprotein amine dehydrogenase"/>
    <property type="match status" value="2"/>
</dbReference>
<name>B9XA36_PEDPL</name>
<dbReference type="InterPro" id="IPR015943">
    <property type="entry name" value="WD40/YVTN_repeat-like_dom_sf"/>
</dbReference>
<protein>
    <submittedName>
        <fullName evidence="4">Putative signal transduction histidine kinase</fullName>
    </submittedName>
</protein>
<dbReference type="InterPro" id="IPR011110">
    <property type="entry name" value="Reg_prop"/>
</dbReference>
<dbReference type="GO" id="GO:0046983">
    <property type="term" value="F:protein dimerization activity"/>
    <property type="evidence" value="ECO:0007669"/>
    <property type="project" value="InterPro"/>
</dbReference>
<evidence type="ECO:0000256" key="1">
    <source>
        <dbReference type="ARBA" id="ARBA00022553"/>
    </source>
</evidence>
<dbReference type="Pfam" id="PF07495">
    <property type="entry name" value="Y_Y_Y"/>
    <property type="match status" value="1"/>
</dbReference>
<keyword evidence="2" id="KW-0812">Transmembrane</keyword>
<dbReference type="InterPro" id="IPR036890">
    <property type="entry name" value="HATPase_C_sf"/>
</dbReference>
<dbReference type="Gene3D" id="2.60.40.10">
    <property type="entry name" value="Immunoglobulins"/>
    <property type="match status" value="1"/>
</dbReference>
<organism evidence="4 5">
    <name type="scientific">Pedosphaera parvula (strain Ellin514)</name>
    <dbReference type="NCBI Taxonomy" id="320771"/>
    <lineage>
        <taxon>Bacteria</taxon>
        <taxon>Pseudomonadati</taxon>
        <taxon>Verrucomicrobiota</taxon>
        <taxon>Pedosphaerae</taxon>
        <taxon>Pedosphaerales</taxon>
        <taxon>Pedosphaeraceae</taxon>
        <taxon>Pedosphaera</taxon>
    </lineage>
</organism>
<dbReference type="GO" id="GO:0000155">
    <property type="term" value="F:phosphorelay sensor kinase activity"/>
    <property type="evidence" value="ECO:0007669"/>
    <property type="project" value="InterPro"/>
</dbReference>
<evidence type="ECO:0000256" key="2">
    <source>
        <dbReference type="SAM" id="Phobius"/>
    </source>
</evidence>
<dbReference type="Gene3D" id="3.30.565.10">
    <property type="entry name" value="Histidine kinase-like ATPase, C-terminal domain"/>
    <property type="match status" value="1"/>
</dbReference>
<dbReference type="Gene3D" id="1.20.5.1930">
    <property type="match status" value="1"/>
</dbReference>
<dbReference type="InterPro" id="IPR011123">
    <property type="entry name" value="Y_Y_Y"/>
</dbReference>
<keyword evidence="4" id="KW-0418">Kinase</keyword>
<dbReference type="EMBL" id="ABOX02000001">
    <property type="protein sequence ID" value="EEF63377.1"/>
    <property type="molecule type" value="Genomic_DNA"/>
</dbReference>
<dbReference type="CDD" id="cd16917">
    <property type="entry name" value="HATPase_UhpB-NarQ-NarX-like"/>
    <property type="match status" value="1"/>
</dbReference>
<dbReference type="Proteomes" id="UP000003688">
    <property type="component" value="Unassembled WGS sequence"/>
</dbReference>
<reference evidence="4 5" key="1">
    <citation type="journal article" date="2011" name="J. Bacteriol.">
        <title>Genome sequence of 'Pedosphaera parvula' Ellin514, an aerobic Verrucomicrobial isolate from pasture soil.</title>
        <authorList>
            <person name="Kant R."/>
            <person name="van Passel M.W."/>
            <person name="Sangwan P."/>
            <person name="Palva A."/>
            <person name="Lucas S."/>
            <person name="Copeland A."/>
            <person name="Lapidus A."/>
            <person name="Glavina Del Rio T."/>
            <person name="Dalin E."/>
            <person name="Tice H."/>
            <person name="Bruce D."/>
            <person name="Goodwin L."/>
            <person name="Pitluck S."/>
            <person name="Chertkov O."/>
            <person name="Larimer F.W."/>
            <person name="Land M.L."/>
            <person name="Hauser L."/>
            <person name="Brettin T.S."/>
            <person name="Detter J.C."/>
            <person name="Han S."/>
            <person name="de Vos W.M."/>
            <person name="Janssen P.H."/>
            <person name="Smidt H."/>
        </authorList>
    </citation>
    <scope>NUCLEOTIDE SEQUENCE [LARGE SCALE GENOMIC DNA]</scope>
    <source>
        <strain evidence="4 5">Ellin514</strain>
    </source>
</reference>
<keyword evidence="2" id="KW-0472">Membrane</keyword>
<accession>B9XA36</accession>
<dbReference type="InterPro" id="IPR003594">
    <property type="entry name" value="HATPase_dom"/>
</dbReference>